<keyword evidence="10" id="KW-0805">Transcription regulation</keyword>
<comment type="similarity">
    <text evidence="3">Belongs to the histone deacetylase family. HD type 2 subfamily.</text>
</comment>
<dbReference type="GO" id="GO:0141221">
    <property type="term" value="F:histone deacetylase activity, hydrolytic mechanism"/>
    <property type="evidence" value="ECO:0007669"/>
    <property type="project" value="UniProtKB-EC"/>
</dbReference>
<dbReference type="Gene3D" id="3.10.490.10">
    <property type="entry name" value="Gamma-glutamyl cyclotransferase-like"/>
    <property type="match status" value="1"/>
</dbReference>
<evidence type="ECO:0000256" key="12">
    <source>
        <dbReference type="ARBA" id="ARBA00023242"/>
    </source>
</evidence>
<keyword evidence="11" id="KW-0804">Transcription</keyword>
<dbReference type="InterPro" id="IPR037138">
    <property type="entry name" value="His_deacetylse_dom_sf"/>
</dbReference>
<dbReference type="PANTHER" id="PTHR10625">
    <property type="entry name" value="HISTONE DEACETYLASE HDAC1-RELATED"/>
    <property type="match status" value="1"/>
</dbReference>
<evidence type="ECO:0000256" key="11">
    <source>
        <dbReference type="ARBA" id="ARBA00023163"/>
    </source>
</evidence>
<comment type="catalytic activity">
    <reaction evidence="13">
        <text>N(6)-acetyl-L-lysyl-[histone] + H2O = L-lysyl-[histone] + acetate</text>
        <dbReference type="Rhea" id="RHEA:58196"/>
        <dbReference type="Rhea" id="RHEA-COMP:9845"/>
        <dbReference type="Rhea" id="RHEA-COMP:11338"/>
        <dbReference type="ChEBI" id="CHEBI:15377"/>
        <dbReference type="ChEBI" id="CHEBI:29969"/>
        <dbReference type="ChEBI" id="CHEBI:30089"/>
        <dbReference type="ChEBI" id="CHEBI:61930"/>
        <dbReference type="EC" id="3.5.1.98"/>
    </reaction>
    <physiologicalReaction direction="left-to-right" evidence="13">
        <dbReference type="Rhea" id="RHEA:58197"/>
    </physiologicalReaction>
</comment>
<evidence type="ECO:0000256" key="1">
    <source>
        <dbReference type="ARBA" id="ARBA00001947"/>
    </source>
</evidence>
<dbReference type="PRINTS" id="PR01270">
    <property type="entry name" value="HDASUPER"/>
</dbReference>
<dbReference type="InterPro" id="IPR023801">
    <property type="entry name" value="His_deacetylse_dom"/>
</dbReference>
<evidence type="ECO:0000256" key="8">
    <source>
        <dbReference type="ARBA" id="ARBA00022833"/>
    </source>
</evidence>
<gene>
    <name evidence="16" type="primary">LOC105056101</name>
</gene>
<evidence type="ECO:0000256" key="9">
    <source>
        <dbReference type="ARBA" id="ARBA00022853"/>
    </source>
</evidence>
<dbReference type="GO" id="GO:0005737">
    <property type="term" value="C:cytoplasm"/>
    <property type="evidence" value="ECO:0007669"/>
    <property type="project" value="UniProtKB-ARBA"/>
</dbReference>
<reference evidence="16" key="1">
    <citation type="submission" date="2025-08" db="UniProtKB">
        <authorList>
            <consortium name="RefSeq"/>
        </authorList>
    </citation>
    <scope>IDENTIFICATION</scope>
</reference>
<dbReference type="GO" id="GO:0046872">
    <property type="term" value="F:metal ion binding"/>
    <property type="evidence" value="ECO:0007669"/>
    <property type="project" value="UniProtKB-KW"/>
</dbReference>
<evidence type="ECO:0000256" key="13">
    <source>
        <dbReference type="ARBA" id="ARBA00049416"/>
    </source>
</evidence>
<dbReference type="Gene3D" id="3.40.800.20">
    <property type="entry name" value="Histone deacetylase domain"/>
    <property type="match status" value="1"/>
</dbReference>
<dbReference type="InterPro" id="IPR023696">
    <property type="entry name" value="Ureohydrolase_dom_sf"/>
</dbReference>
<keyword evidence="7" id="KW-0378">Hydrolase</keyword>
<evidence type="ECO:0000256" key="5">
    <source>
        <dbReference type="ARBA" id="ARBA00022491"/>
    </source>
</evidence>
<dbReference type="InParanoid" id="A0A6I9SB56"/>
<dbReference type="EC" id="3.5.1.98" evidence="4"/>
<comment type="cofactor">
    <cofactor evidence="1">
        <name>Zn(2+)</name>
        <dbReference type="ChEBI" id="CHEBI:29105"/>
    </cofactor>
</comment>
<dbReference type="PANTHER" id="PTHR10625:SF25">
    <property type="entry name" value="HISTONE DEACETYLASE 18-RELATED"/>
    <property type="match status" value="1"/>
</dbReference>
<dbReference type="Pfam" id="PF00850">
    <property type="entry name" value="Hist_deacetyl"/>
    <property type="match status" value="1"/>
</dbReference>
<evidence type="ECO:0000256" key="4">
    <source>
        <dbReference type="ARBA" id="ARBA00012111"/>
    </source>
</evidence>
<evidence type="ECO:0000313" key="15">
    <source>
        <dbReference type="Proteomes" id="UP000504607"/>
    </source>
</evidence>
<keyword evidence="15" id="KW-1185">Reference proteome</keyword>
<evidence type="ECO:0000256" key="10">
    <source>
        <dbReference type="ARBA" id="ARBA00023015"/>
    </source>
</evidence>
<dbReference type="GeneID" id="105056101"/>
<dbReference type="GO" id="GO:0040029">
    <property type="term" value="P:epigenetic regulation of gene expression"/>
    <property type="evidence" value="ECO:0007669"/>
    <property type="project" value="TreeGrafter"/>
</dbReference>
<comment type="subcellular location">
    <subcellularLocation>
        <location evidence="2">Nucleus</location>
    </subcellularLocation>
</comment>
<evidence type="ECO:0000256" key="6">
    <source>
        <dbReference type="ARBA" id="ARBA00022723"/>
    </source>
</evidence>
<dbReference type="GO" id="GO:0050793">
    <property type="term" value="P:regulation of developmental process"/>
    <property type="evidence" value="ECO:0007669"/>
    <property type="project" value="UniProtKB-ARBA"/>
</dbReference>
<sequence>MAAPEDPHRRRVGLLYDERMCRHATPDGEIHPENPDRIRAIWQKLESEGIPLRCVVLSAKEAEDKYIASVHTARHIKLIKNISSKKFNSQRLRIASEFNSIYFNKGSSEASYLAAGSVMEVSEKVAKGDLDSAIAIVRPPGHHAESDEAMGFCLFNNVAIAANFLLNERPELGIRKILIVDWDVHHGNGTQNMFYNDPRVLFFSVHRFDFGMFYPASGDGSYCMIGEGPGAGYNINVPWEQGQCGDADYVAVWDHVLLPVAESYDPDIILISAGFDAAVDDPLGGCCITPYGYSLMLKKLMGFAQGKIVMALEGGYNLKSIADSVLACAKVLLEEKPLVGSIKAQPLESTWRVIQEVRHELKTFWPALSVELPQKVLVSNWRPCSVELNLSSSSESIVENDGGASVTICATNFVEIIEPLSKLNIDEDNHGKAITLDHIATDKSPVVLSEECPNAQALMPDKNVDGCTRWRSVLSKTEVWYGSYGSNMWKPGFLCYIKGGKVEGMNEPCPGSQDKSSPKGVIWKTVPHQLFFARSLTRTWGKGGVAFLHPESNKNDKAYMCMYRITLEQFNDVLLQENSLHQENGKSQGAGAPLLDLSDIGVVAENKSLPLEALKAGWYSNILYLGEEDNLPILTMTCSCSEIDQFRSGELPVSGPSNDYMNTLVRGLVEGKQITREEAIAYINDAAMREL</sequence>
<protein>
    <recommendedName>
        <fullName evidence="4">histone deacetylase</fullName>
        <ecNumber evidence="4">3.5.1.98</ecNumber>
    </recommendedName>
</protein>
<dbReference type="Proteomes" id="UP000504607">
    <property type="component" value="Chromosome 13"/>
</dbReference>
<evidence type="ECO:0000256" key="3">
    <source>
        <dbReference type="ARBA" id="ARBA00007738"/>
    </source>
</evidence>
<dbReference type="RefSeq" id="XP_010936484.1">
    <property type="nucleotide sequence ID" value="XM_010938182.3"/>
</dbReference>
<dbReference type="FunCoup" id="A0A6I9SB56">
    <property type="interactions" value="915"/>
</dbReference>
<evidence type="ECO:0000256" key="7">
    <source>
        <dbReference type="ARBA" id="ARBA00022801"/>
    </source>
</evidence>
<evidence type="ECO:0000313" key="16">
    <source>
        <dbReference type="RefSeq" id="XP_010936484.1"/>
    </source>
</evidence>
<keyword evidence="12" id="KW-0539">Nucleus</keyword>
<keyword evidence="6" id="KW-0479">Metal-binding</keyword>
<dbReference type="FunFam" id="3.40.800.20:FF:000014">
    <property type="entry name" value="Histone deacetylase 15"/>
    <property type="match status" value="1"/>
</dbReference>
<evidence type="ECO:0000259" key="14">
    <source>
        <dbReference type="Pfam" id="PF00850"/>
    </source>
</evidence>
<proteinExistence type="inferred from homology"/>
<accession>A0A6I9SB56</accession>
<dbReference type="OrthoDB" id="424012at2759"/>
<evidence type="ECO:0000256" key="2">
    <source>
        <dbReference type="ARBA" id="ARBA00004123"/>
    </source>
</evidence>
<dbReference type="KEGG" id="egu:105056101"/>
<keyword evidence="9" id="KW-0156">Chromatin regulator</keyword>
<dbReference type="GO" id="GO:0000118">
    <property type="term" value="C:histone deacetylase complex"/>
    <property type="evidence" value="ECO:0007669"/>
    <property type="project" value="TreeGrafter"/>
</dbReference>
<name>A0A6I9SB56_ELAGV</name>
<dbReference type="SUPFAM" id="SSF52768">
    <property type="entry name" value="Arginase/deacetylase"/>
    <property type="match status" value="1"/>
</dbReference>
<dbReference type="AlphaFoldDB" id="A0A6I9SB56"/>
<dbReference type="InterPro" id="IPR000286">
    <property type="entry name" value="HDACs"/>
</dbReference>
<feature type="domain" description="Histone deacetylase" evidence="14">
    <location>
        <begin position="31"/>
        <end position="331"/>
    </location>
</feature>
<organism evidence="15 16">
    <name type="scientific">Elaeis guineensis var. tenera</name>
    <name type="common">Oil palm</name>
    <dbReference type="NCBI Taxonomy" id="51953"/>
    <lineage>
        <taxon>Eukaryota</taxon>
        <taxon>Viridiplantae</taxon>
        <taxon>Streptophyta</taxon>
        <taxon>Embryophyta</taxon>
        <taxon>Tracheophyta</taxon>
        <taxon>Spermatophyta</taxon>
        <taxon>Magnoliopsida</taxon>
        <taxon>Liliopsida</taxon>
        <taxon>Arecaceae</taxon>
        <taxon>Arecoideae</taxon>
        <taxon>Cocoseae</taxon>
        <taxon>Elaeidinae</taxon>
        <taxon>Elaeis</taxon>
    </lineage>
</organism>
<keyword evidence="8" id="KW-0862">Zinc</keyword>
<keyword evidence="5" id="KW-0678">Repressor</keyword>